<dbReference type="GO" id="GO:0015271">
    <property type="term" value="F:outward rectifier potassium channel activity"/>
    <property type="evidence" value="ECO:0000318"/>
    <property type="project" value="GO_Central"/>
</dbReference>
<dbReference type="GO" id="GO:0022841">
    <property type="term" value="F:potassium ion leak channel activity"/>
    <property type="evidence" value="ECO:0000318"/>
    <property type="project" value="GO_Central"/>
</dbReference>
<evidence type="ECO:0000259" key="10">
    <source>
        <dbReference type="Pfam" id="PF07885"/>
    </source>
</evidence>
<dbReference type="PRINTS" id="PR01333">
    <property type="entry name" value="2POREKCHANEL"/>
</dbReference>
<evidence type="ECO:0000256" key="8">
    <source>
        <dbReference type="RuleBase" id="RU003857"/>
    </source>
</evidence>
<keyword evidence="4 9" id="KW-1133">Transmembrane helix</keyword>
<keyword evidence="2 8" id="KW-0813">Transport</keyword>
<dbReference type="GO" id="GO:0071805">
    <property type="term" value="P:potassium ion transmembrane transport"/>
    <property type="evidence" value="ECO:0000318"/>
    <property type="project" value="GO_Central"/>
</dbReference>
<keyword evidence="6 9" id="KW-0472">Membrane</keyword>
<keyword evidence="3 8" id="KW-0812">Transmembrane</keyword>
<evidence type="ECO:0000256" key="1">
    <source>
        <dbReference type="ARBA" id="ARBA00004141"/>
    </source>
</evidence>
<feature type="transmembrane region" description="Helical" evidence="9">
    <location>
        <begin position="93"/>
        <end position="114"/>
    </location>
</feature>
<dbReference type="Pfam" id="PF07885">
    <property type="entry name" value="Ion_trans_2"/>
    <property type="match status" value="2"/>
</dbReference>
<dbReference type="SUPFAM" id="SSF81324">
    <property type="entry name" value="Voltage-gated potassium channels"/>
    <property type="match status" value="2"/>
</dbReference>
<evidence type="ECO:0000256" key="7">
    <source>
        <dbReference type="ARBA" id="ARBA00023303"/>
    </source>
</evidence>
<evidence type="ECO:0000256" key="9">
    <source>
        <dbReference type="SAM" id="Phobius"/>
    </source>
</evidence>
<dbReference type="InParanoid" id="A7SK42"/>
<proteinExistence type="inferred from homology"/>
<name>A7SK42_NEMVE</name>
<dbReference type="AlphaFoldDB" id="A7SK42"/>
<dbReference type="Gene3D" id="1.10.287.70">
    <property type="match status" value="1"/>
</dbReference>
<dbReference type="OMA" id="WDIPTSF"/>
<dbReference type="PANTHER" id="PTHR11003">
    <property type="entry name" value="POTASSIUM CHANNEL, SUBFAMILY K"/>
    <property type="match status" value="1"/>
</dbReference>
<reference evidence="11 12" key="1">
    <citation type="journal article" date="2007" name="Science">
        <title>Sea anemone genome reveals ancestral eumetazoan gene repertoire and genomic organization.</title>
        <authorList>
            <person name="Putnam N.H."/>
            <person name="Srivastava M."/>
            <person name="Hellsten U."/>
            <person name="Dirks B."/>
            <person name="Chapman J."/>
            <person name="Salamov A."/>
            <person name="Terry A."/>
            <person name="Shapiro H."/>
            <person name="Lindquist E."/>
            <person name="Kapitonov V.V."/>
            <person name="Jurka J."/>
            <person name="Genikhovich G."/>
            <person name="Grigoriev I.V."/>
            <person name="Lucas S.M."/>
            <person name="Steele R.E."/>
            <person name="Finnerty J.R."/>
            <person name="Technau U."/>
            <person name="Martindale M.Q."/>
            <person name="Rokhsar D.S."/>
        </authorList>
    </citation>
    <scope>NUCLEOTIDE SEQUENCE [LARGE SCALE GENOMIC DNA]</scope>
    <source>
        <strain evidence="12">CH2 X CH6</strain>
    </source>
</reference>
<keyword evidence="7 8" id="KW-0407">Ion channel</keyword>
<evidence type="ECO:0000256" key="3">
    <source>
        <dbReference type="ARBA" id="ARBA00022692"/>
    </source>
</evidence>
<accession>A7SK42</accession>
<comment type="subcellular location">
    <subcellularLocation>
        <location evidence="1">Membrane</location>
        <topology evidence="1">Multi-pass membrane protein</topology>
    </subcellularLocation>
</comment>
<dbReference type="InterPro" id="IPR003280">
    <property type="entry name" value="2pore_dom_K_chnl"/>
</dbReference>
<evidence type="ECO:0000256" key="5">
    <source>
        <dbReference type="ARBA" id="ARBA00023065"/>
    </source>
</evidence>
<keyword evidence="12" id="KW-1185">Reference proteome</keyword>
<feature type="non-terminal residue" evidence="11">
    <location>
        <position position="232"/>
    </location>
</feature>
<dbReference type="HOGENOM" id="CLU_022504_1_0_1"/>
<dbReference type="Proteomes" id="UP000001593">
    <property type="component" value="Unassembled WGS sequence"/>
</dbReference>
<evidence type="ECO:0000313" key="11">
    <source>
        <dbReference type="EMBL" id="EDO35923.1"/>
    </source>
</evidence>
<evidence type="ECO:0000256" key="6">
    <source>
        <dbReference type="ARBA" id="ARBA00023136"/>
    </source>
</evidence>
<keyword evidence="5 8" id="KW-0406">Ion transport</keyword>
<feature type="non-terminal residue" evidence="11">
    <location>
        <position position="1"/>
    </location>
</feature>
<evidence type="ECO:0000256" key="2">
    <source>
        <dbReference type="ARBA" id="ARBA00022448"/>
    </source>
</evidence>
<dbReference type="GO" id="GO:0005886">
    <property type="term" value="C:plasma membrane"/>
    <property type="evidence" value="ECO:0000318"/>
    <property type="project" value="GO_Central"/>
</dbReference>
<feature type="transmembrane region" description="Helical" evidence="9">
    <location>
        <begin position="174"/>
        <end position="195"/>
    </location>
</feature>
<feature type="transmembrane region" description="Helical" evidence="9">
    <location>
        <begin position="207"/>
        <end position="228"/>
    </location>
</feature>
<sequence length="232" mass="26551">FVYLLFGAAVFQTIESGEERRERHHFEFVRQNLIEKYNISEKDMRNLFKEISKAIDEGYFDVNYDRWSFAGSLFFTGTVVTTIGYGQMAPATVWGRVFCIFYAIFGIPITGLMLKSIGERITEGIADFWRIIDRRLFNRDPKSIHMKTVLTVFALVITMLLVLAALAVEYEGWTYFQGIYFGFITLSTIGFGDYVPAHPSKDETNHPAFVIIFTLITFLYFTVGLALVSSAL</sequence>
<dbReference type="InterPro" id="IPR013099">
    <property type="entry name" value="K_chnl_dom"/>
</dbReference>
<comment type="similarity">
    <text evidence="8">Belongs to the two pore domain potassium channel (TC 1.A.1.8) family.</text>
</comment>
<evidence type="ECO:0000313" key="12">
    <source>
        <dbReference type="Proteomes" id="UP000001593"/>
    </source>
</evidence>
<evidence type="ECO:0000256" key="4">
    <source>
        <dbReference type="ARBA" id="ARBA00022989"/>
    </source>
</evidence>
<dbReference type="PANTHER" id="PTHR11003:SF345">
    <property type="entry name" value="TWIK FAMILY OF POTASSIUM CHANNELS PROTEIN 18"/>
    <property type="match status" value="1"/>
</dbReference>
<dbReference type="eggNOG" id="KOG4404">
    <property type="taxonomic scope" value="Eukaryota"/>
</dbReference>
<dbReference type="OrthoDB" id="297496at2759"/>
<dbReference type="PhylomeDB" id="A7SK42"/>
<organism evidence="11 12">
    <name type="scientific">Nematostella vectensis</name>
    <name type="common">Starlet sea anemone</name>
    <dbReference type="NCBI Taxonomy" id="45351"/>
    <lineage>
        <taxon>Eukaryota</taxon>
        <taxon>Metazoa</taxon>
        <taxon>Cnidaria</taxon>
        <taxon>Anthozoa</taxon>
        <taxon>Hexacorallia</taxon>
        <taxon>Actiniaria</taxon>
        <taxon>Edwardsiidae</taxon>
        <taxon>Nematostella</taxon>
    </lineage>
</organism>
<feature type="domain" description="Potassium channel" evidence="10">
    <location>
        <begin position="156"/>
        <end position="230"/>
    </location>
</feature>
<protein>
    <recommendedName>
        <fullName evidence="10">Potassium channel domain-containing protein</fullName>
    </recommendedName>
</protein>
<dbReference type="KEGG" id="nve:5507348"/>
<feature type="transmembrane region" description="Helical" evidence="9">
    <location>
        <begin position="149"/>
        <end position="168"/>
    </location>
</feature>
<feature type="domain" description="Potassium channel" evidence="10">
    <location>
        <begin position="62"/>
        <end position="122"/>
    </location>
</feature>
<feature type="transmembrane region" description="Helical" evidence="9">
    <location>
        <begin position="67"/>
        <end position="87"/>
    </location>
</feature>
<gene>
    <name evidence="11" type="ORF">NEMVEDRAFT_v1g51370</name>
</gene>
<dbReference type="EMBL" id="DS469683">
    <property type="protein sequence ID" value="EDO35923.1"/>
    <property type="molecule type" value="Genomic_DNA"/>
</dbReference>